<dbReference type="GO" id="GO:0030244">
    <property type="term" value="P:cellulose biosynthetic process"/>
    <property type="evidence" value="ECO:0007669"/>
    <property type="project" value="InterPro"/>
</dbReference>
<dbReference type="PANTHER" id="PTHR13301">
    <property type="entry name" value="X-BOX TRANSCRIPTION FACTOR-RELATED"/>
    <property type="match status" value="1"/>
</dbReference>
<keyword evidence="3" id="KW-0808">Transferase</keyword>
<feature type="binding site" evidence="12">
    <location>
        <position position="415"/>
    </location>
    <ligand>
        <name>Mn(2+)</name>
        <dbReference type="ChEBI" id="CHEBI:29035"/>
    </ligand>
</feature>
<accession>A0A0E0IQV6</accession>
<sequence length="878" mass="94327">MPPSAGLATESLPAATCPAKKDAYAAAASPESETKLAAGDERAPLVRTTRISTTTIKLYRLTIFVRIAIFVLFFKWRITYAARAISSTDAGGIGMSKAATFWTASIAGELWFAFMWVLDQLPKMMPVRRAVDVTALDDDTLLPAMDVFVTTADPDGIAALDDDALLPAMDVFVTTADPDGIAALDDDALLPAMDVFVTTADPDKEPPLATANTVLSILAAGYPAGKVTCYVSDDAGAEVTRGAVVEAARFAALWVPFCRKHGVEPRNPEAYFNGGEGGGGGGKARVVARGSYKGRAWPELVRDRRRVRREYEEMRLRIDALQAADARRRRCGAADDHAGVVQVLIDSAGSAPQLGVADGSKLIDLASVDVRLPALVYVCREKRRGRAHHRKAGAMNALLRASAVLSNAPFILNLDCDHYVNNSQALRAGICFMIERRGGGAEDAGDVAFVQFPQRFDGVDPGDRYANHNRVFFDCTELGLDGLQGPIYVGTGCLFRRVALYGVDPPRWRSPGGGVAADPAKFGESAPFLASVRAEQSHSRDDGDAIAEASALVSCAYEDGTAWGRDVGWVYGTVTEDVATGFCMHRRGWRSAYYAAAPDAFRGTAPINLADRLHQVLRWAAGSLEIFFSRNNALLAGDRRRLHPLQRAAYLNTTVYPFTSLFLIAYCLFPAIPLIAGGGGWNAAPTPTYVAFLAALMVTLAAVAVLETRWSGIALGEWWRNEQFWMVSATSAYLAAVAQVALKVATGKEISFKLTSKHLASSATPVAGKDRQYAELYAVRWTALMAPTAAALAVNVASMAAAGGGGRWWWWDAPSAAAAAAAALPVAFNVWVVVHLYPFALGLMGRRSKAVRPILFLFAVVAYLAVRFLCLLLQFHTA</sequence>
<reference evidence="14" key="1">
    <citation type="submission" date="2015-04" db="UniProtKB">
        <authorList>
            <consortium name="EnsemblPlants"/>
        </authorList>
    </citation>
    <scope>IDENTIFICATION</scope>
    <source>
        <strain evidence="14">SL10</strain>
    </source>
</reference>
<feature type="binding site" evidence="12">
    <location>
        <position position="391"/>
    </location>
    <ligand>
        <name>Mn(2+)</name>
        <dbReference type="ChEBI" id="CHEBI:29035"/>
    </ligand>
</feature>
<keyword evidence="7 13" id="KW-0472">Membrane</keyword>
<dbReference type="AlphaFoldDB" id="A0A0E0IQV6"/>
<dbReference type="Gene3D" id="3.90.550.10">
    <property type="entry name" value="Spore Coat Polysaccharide Biosynthesis Protein SpsA, Chain A"/>
    <property type="match status" value="1"/>
</dbReference>
<dbReference type="Gramene" id="ONIVA10G06120.1">
    <property type="protein sequence ID" value="ONIVA10G06120.1"/>
    <property type="gene ID" value="ONIVA10G06120"/>
</dbReference>
<dbReference type="InterPro" id="IPR005150">
    <property type="entry name" value="Cellulose_synth"/>
</dbReference>
<dbReference type="GO" id="GO:0071669">
    <property type="term" value="P:plant-type cell wall organization or biogenesis"/>
    <property type="evidence" value="ECO:0007669"/>
    <property type="project" value="UniProtKB-ARBA"/>
</dbReference>
<reference evidence="14" key="2">
    <citation type="submission" date="2018-04" db="EMBL/GenBank/DDBJ databases">
        <title>OnivRS2 (Oryza nivara Reference Sequence Version 2).</title>
        <authorList>
            <person name="Zhang J."/>
            <person name="Kudrna D."/>
            <person name="Lee S."/>
            <person name="Talag J."/>
            <person name="Rajasekar S."/>
            <person name="Welchert J."/>
            <person name="Hsing Y.-I."/>
            <person name="Wing R.A."/>
        </authorList>
    </citation>
    <scope>NUCLEOTIDE SEQUENCE [LARGE SCALE GENOMIC DNA]</scope>
</reference>
<comment type="subcellular location">
    <subcellularLocation>
        <location evidence="1">Golgi apparatus membrane</location>
        <topology evidence="1">Multi-pass membrane protein</topology>
    </subcellularLocation>
</comment>
<feature type="binding site" evidence="11">
    <location>
        <position position="205"/>
    </location>
    <ligand>
        <name>UDP-alpha-D-glucose</name>
        <dbReference type="ChEBI" id="CHEBI:58885"/>
    </ligand>
</feature>
<dbReference type="HOGENOM" id="CLU_001418_3_1_1"/>
<feature type="transmembrane region" description="Helical" evidence="13">
    <location>
        <begin position="789"/>
        <end position="810"/>
    </location>
</feature>
<dbReference type="InterPro" id="IPR029044">
    <property type="entry name" value="Nucleotide-diphossugar_trans"/>
</dbReference>
<dbReference type="GO" id="GO:0016760">
    <property type="term" value="F:cellulose synthase (UDP-forming) activity"/>
    <property type="evidence" value="ECO:0007669"/>
    <property type="project" value="InterPro"/>
</dbReference>
<evidence type="ECO:0008006" key="16">
    <source>
        <dbReference type="Google" id="ProtNLM"/>
    </source>
</evidence>
<keyword evidence="2" id="KW-0328">Glycosyltransferase</keyword>
<dbReference type="Proteomes" id="UP000006591">
    <property type="component" value="Chromosome 10"/>
</dbReference>
<evidence type="ECO:0000256" key="13">
    <source>
        <dbReference type="SAM" id="Phobius"/>
    </source>
</evidence>
<feature type="binding site" evidence="11">
    <location>
        <position position="234"/>
    </location>
    <ligand>
        <name>UDP-alpha-D-glucose</name>
        <dbReference type="ChEBI" id="CHEBI:58885"/>
    </ligand>
</feature>
<dbReference type="SUPFAM" id="SSF53448">
    <property type="entry name" value="Nucleotide-diphospho-sugar transferases"/>
    <property type="match status" value="1"/>
</dbReference>
<evidence type="ECO:0000256" key="8">
    <source>
        <dbReference type="ARBA" id="ARBA00023316"/>
    </source>
</evidence>
<keyword evidence="5 13" id="KW-1133">Transmembrane helix</keyword>
<evidence type="ECO:0000256" key="3">
    <source>
        <dbReference type="ARBA" id="ARBA00022679"/>
    </source>
</evidence>
<feature type="transmembrane region" description="Helical" evidence="13">
    <location>
        <begin position="854"/>
        <end position="875"/>
    </location>
</feature>
<dbReference type="FunFam" id="3.90.550.10:FF:000156">
    <property type="entry name" value="Cellulose synthase"/>
    <property type="match status" value="1"/>
</dbReference>
<proteinExistence type="inferred from homology"/>
<evidence type="ECO:0000256" key="4">
    <source>
        <dbReference type="ARBA" id="ARBA00022692"/>
    </source>
</evidence>
<feature type="transmembrane region" description="Helical" evidence="13">
    <location>
        <begin position="688"/>
        <end position="706"/>
    </location>
</feature>
<feature type="transmembrane region" description="Helical" evidence="13">
    <location>
        <begin position="649"/>
        <end position="676"/>
    </location>
</feature>
<keyword evidence="6" id="KW-0333">Golgi apparatus</keyword>
<feature type="active site" evidence="10">
    <location>
        <position position="577"/>
    </location>
</feature>
<keyword evidence="8" id="KW-0961">Cell wall biogenesis/degradation</keyword>
<keyword evidence="15" id="KW-1185">Reference proteome</keyword>
<evidence type="ECO:0000313" key="14">
    <source>
        <dbReference type="EnsemblPlants" id="ONIVA10G06120.1"/>
    </source>
</evidence>
<dbReference type="Pfam" id="PF03552">
    <property type="entry name" value="Cellulose_synt"/>
    <property type="match status" value="2"/>
</dbReference>
<evidence type="ECO:0000256" key="7">
    <source>
        <dbReference type="ARBA" id="ARBA00023136"/>
    </source>
</evidence>
<keyword evidence="4 13" id="KW-0812">Transmembrane</keyword>
<comment type="similarity">
    <text evidence="9">Belongs to the glycosyltransferase 2 family. Plant cellulose synthase-like F subfamily.</text>
</comment>
<feature type="active site" evidence="10">
    <location>
        <position position="234"/>
    </location>
</feature>
<feature type="transmembrane region" description="Helical" evidence="13">
    <location>
        <begin position="816"/>
        <end position="842"/>
    </location>
</feature>
<evidence type="ECO:0000256" key="9">
    <source>
        <dbReference type="ARBA" id="ARBA00061273"/>
    </source>
</evidence>
<evidence type="ECO:0000256" key="1">
    <source>
        <dbReference type="ARBA" id="ARBA00004653"/>
    </source>
</evidence>
<feature type="transmembrane region" description="Helical" evidence="13">
    <location>
        <begin position="98"/>
        <end position="118"/>
    </location>
</feature>
<feature type="transmembrane region" description="Helical" evidence="13">
    <location>
        <begin position="58"/>
        <end position="78"/>
    </location>
</feature>
<dbReference type="STRING" id="4536.A0A0E0IQV6"/>
<organism evidence="14">
    <name type="scientific">Oryza nivara</name>
    <name type="common">Indian wild rice</name>
    <name type="synonym">Oryza sativa f. spontanea</name>
    <dbReference type="NCBI Taxonomy" id="4536"/>
    <lineage>
        <taxon>Eukaryota</taxon>
        <taxon>Viridiplantae</taxon>
        <taxon>Streptophyta</taxon>
        <taxon>Embryophyta</taxon>
        <taxon>Tracheophyta</taxon>
        <taxon>Spermatophyta</taxon>
        <taxon>Magnoliopsida</taxon>
        <taxon>Liliopsida</taxon>
        <taxon>Poales</taxon>
        <taxon>Poaceae</taxon>
        <taxon>BOP clade</taxon>
        <taxon>Oryzoideae</taxon>
        <taxon>Oryzeae</taxon>
        <taxon>Oryzinae</taxon>
        <taxon>Oryza</taxon>
    </lineage>
</organism>
<evidence type="ECO:0000256" key="11">
    <source>
        <dbReference type="PIRSR" id="PIRSR605150-2"/>
    </source>
</evidence>
<protein>
    <recommendedName>
        <fullName evidence="16">Glycosyltransferase 2-like domain-containing protein</fullName>
    </recommendedName>
</protein>
<evidence type="ECO:0000313" key="15">
    <source>
        <dbReference type="Proteomes" id="UP000006591"/>
    </source>
</evidence>
<feature type="binding site" evidence="11">
    <location>
        <position position="204"/>
    </location>
    <ligand>
        <name>UDP-alpha-D-glucose</name>
        <dbReference type="ChEBI" id="CHEBI:58885"/>
    </ligand>
</feature>
<dbReference type="GO" id="GO:0000139">
    <property type="term" value="C:Golgi membrane"/>
    <property type="evidence" value="ECO:0007669"/>
    <property type="project" value="UniProtKB-SubCell"/>
</dbReference>
<evidence type="ECO:0000256" key="2">
    <source>
        <dbReference type="ARBA" id="ARBA00022676"/>
    </source>
</evidence>
<evidence type="ECO:0000256" key="6">
    <source>
        <dbReference type="ARBA" id="ARBA00023034"/>
    </source>
</evidence>
<dbReference type="GO" id="GO:0071555">
    <property type="term" value="P:cell wall organization"/>
    <property type="evidence" value="ECO:0007669"/>
    <property type="project" value="UniProtKB-KW"/>
</dbReference>
<dbReference type="OMA" id="CLFPAIP"/>
<evidence type="ECO:0000256" key="12">
    <source>
        <dbReference type="PIRSR" id="PIRSR605150-3"/>
    </source>
</evidence>
<evidence type="ECO:0000256" key="5">
    <source>
        <dbReference type="ARBA" id="ARBA00022989"/>
    </source>
</evidence>
<evidence type="ECO:0000256" key="10">
    <source>
        <dbReference type="PIRSR" id="PIRSR605150-1"/>
    </source>
</evidence>
<dbReference type="EnsemblPlants" id="ONIVA10G06120.1">
    <property type="protein sequence ID" value="ONIVA10G06120.1"/>
    <property type="gene ID" value="ONIVA10G06120"/>
</dbReference>
<name>A0A0E0IQV6_ORYNI</name>
<dbReference type="eggNOG" id="ENOG502QU14">
    <property type="taxonomic scope" value="Eukaryota"/>
</dbReference>